<reference evidence="1 2" key="1">
    <citation type="journal article" date="2020" name="Insects">
        <title>Bacteria Belonging to Pseudomonas typographi sp. nov. from the Bark Beetle Ips typographus Have Genomic Potential to Aid in the Host Ecology.</title>
        <authorList>
            <person name="Peral-Aranega E."/>
            <person name="Saati-Santamaria Z."/>
            <person name="Kolarik M."/>
            <person name="Rivas R."/>
            <person name="Garcia-Fraile P."/>
        </authorList>
    </citation>
    <scope>NUCLEOTIDE SEQUENCE [LARGE SCALE GENOMIC DNA]</scope>
    <source>
        <strain evidence="1 2">CA3A</strain>
    </source>
</reference>
<proteinExistence type="predicted"/>
<dbReference type="Proteomes" id="UP000805841">
    <property type="component" value="Unassembled WGS sequence"/>
</dbReference>
<protein>
    <submittedName>
        <fullName evidence="1">Uncharacterized protein</fullName>
    </submittedName>
</protein>
<evidence type="ECO:0000313" key="2">
    <source>
        <dbReference type="Proteomes" id="UP000805841"/>
    </source>
</evidence>
<accession>A0ABR7Z9K4</accession>
<gene>
    <name evidence="1" type="ORF">HAQ05_25255</name>
</gene>
<name>A0ABR7Z9K4_9PSED</name>
<evidence type="ECO:0000313" key="1">
    <source>
        <dbReference type="EMBL" id="MBD1601989.1"/>
    </source>
</evidence>
<sequence length="158" mass="18345">MSRPVGEMRPVDDWVFGQLIEHARPADRQEFEAVNGFTLEIELRRALDLSDKPRAFVVDGRVVAAFGCVRFDDRIGVPWMISTYAVNQHRRAFLRQCLVEVAAMRKRHAALINYTDARYTLALRWMLWMGFDQQEAIPYGVNGELFHPFTMKGELWAQ</sequence>
<organism evidence="1 2">
    <name type="scientific">Pseudomonas typographi</name>
    <dbReference type="NCBI Taxonomy" id="2715964"/>
    <lineage>
        <taxon>Bacteria</taxon>
        <taxon>Pseudomonadati</taxon>
        <taxon>Pseudomonadota</taxon>
        <taxon>Gammaproteobacteria</taxon>
        <taxon>Pseudomonadales</taxon>
        <taxon>Pseudomonadaceae</taxon>
        <taxon>Pseudomonas</taxon>
    </lineage>
</organism>
<dbReference type="EMBL" id="JAAOCA010000047">
    <property type="protein sequence ID" value="MBD1601989.1"/>
    <property type="molecule type" value="Genomic_DNA"/>
</dbReference>
<keyword evidence="2" id="KW-1185">Reference proteome</keyword>
<comment type="caution">
    <text evidence="1">The sequence shown here is derived from an EMBL/GenBank/DDBJ whole genome shotgun (WGS) entry which is preliminary data.</text>
</comment>